<keyword evidence="3" id="KW-1185">Reference proteome</keyword>
<feature type="transmembrane region" description="Helical" evidence="1">
    <location>
        <begin position="54"/>
        <end position="73"/>
    </location>
</feature>
<feature type="transmembrane region" description="Helical" evidence="1">
    <location>
        <begin position="85"/>
        <end position="104"/>
    </location>
</feature>
<reference evidence="2 3" key="1">
    <citation type="submission" date="2017-05" db="EMBL/GenBank/DDBJ databases">
        <title>Isolation of Rhodococcus sp. S2-17 biodegrading of BP-3.</title>
        <authorList>
            <person name="Lee Y."/>
            <person name="Kim K.H."/>
            <person name="Chun B.H."/>
            <person name="Jung H.S."/>
            <person name="Jeon C.O."/>
        </authorList>
    </citation>
    <scope>NUCLEOTIDE SEQUENCE [LARGE SCALE GENOMIC DNA]</scope>
    <source>
        <strain evidence="2 3">S2-17</strain>
        <plasmid evidence="3">prb11</plasmid>
    </source>
</reference>
<feature type="transmembrane region" description="Helical" evidence="1">
    <location>
        <begin position="26"/>
        <end position="42"/>
    </location>
</feature>
<keyword evidence="1" id="KW-1133">Transmembrane helix</keyword>
<evidence type="ECO:0000313" key="2">
    <source>
        <dbReference type="EMBL" id="AWK77035.1"/>
    </source>
</evidence>
<dbReference type="EMBL" id="CP021357">
    <property type="protein sequence ID" value="AWK77035.1"/>
    <property type="molecule type" value="Genomic_DNA"/>
</dbReference>
<organism evidence="2 3">
    <name type="scientific">Rhodococcus oxybenzonivorans</name>
    <dbReference type="NCBI Taxonomy" id="1990687"/>
    <lineage>
        <taxon>Bacteria</taxon>
        <taxon>Bacillati</taxon>
        <taxon>Actinomycetota</taxon>
        <taxon>Actinomycetes</taxon>
        <taxon>Mycobacteriales</taxon>
        <taxon>Nocardiaceae</taxon>
        <taxon>Rhodococcus</taxon>
    </lineage>
</organism>
<accession>A0A2S2C842</accession>
<dbReference type="KEGG" id="roz:CBI38_37235"/>
<geneLocation type="plasmid" evidence="3">
    <name>prb11</name>
</geneLocation>
<keyword evidence="1" id="KW-0812">Transmembrane</keyword>
<gene>
    <name evidence="2" type="ORF">CBI38_37235</name>
</gene>
<sequence>MVMGAFSAGILVVAIAVDETAGLTAAVAALSVSVVASTVMLADHRSGHRLPRSAAWALGVVGMASISALYVVAQALVSTTGSDLLLLSSLLVGIPGLPTILYVCELHAIAQHDRLKRPVAILQDGSESHEVEVRTSDGDLLDSWAIGAVSADLPTVIAARTALRERRWVPVGAWVPHADGSLRQRVELTARSRRA</sequence>
<keyword evidence="2" id="KW-0614">Plasmid</keyword>
<dbReference type="AlphaFoldDB" id="A0A2S2C842"/>
<dbReference type="Proteomes" id="UP000245711">
    <property type="component" value="Plasmid pRB11"/>
</dbReference>
<keyword evidence="1" id="KW-0472">Membrane</keyword>
<name>A0A2S2C842_9NOCA</name>
<proteinExistence type="predicted"/>
<evidence type="ECO:0000256" key="1">
    <source>
        <dbReference type="SAM" id="Phobius"/>
    </source>
</evidence>
<evidence type="ECO:0000313" key="3">
    <source>
        <dbReference type="Proteomes" id="UP000245711"/>
    </source>
</evidence>
<protein>
    <submittedName>
        <fullName evidence="2">Uncharacterized protein</fullName>
    </submittedName>
</protein>